<name>A0A4Y2QUU1_ARAVE</name>
<evidence type="ECO:0000313" key="2">
    <source>
        <dbReference type="Proteomes" id="UP000499080"/>
    </source>
</evidence>
<reference evidence="1 2" key="1">
    <citation type="journal article" date="2019" name="Sci. Rep.">
        <title>Orb-weaving spider Araneus ventricosus genome elucidates the spidroin gene catalogue.</title>
        <authorList>
            <person name="Kono N."/>
            <person name="Nakamura H."/>
            <person name="Ohtoshi R."/>
            <person name="Moran D.A.P."/>
            <person name="Shinohara A."/>
            <person name="Yoshida Y."/>
            <person name="Fujiwara M."/>
            <person name="Mori M."/>
            <person name="Tomita M."/>
            <person name="Arakawa K."/>
        </authorList>
    </citation>
    <scope>NUCLEOTIDE SEQUENCE [LARGE SCALE GENOMIC DNA]</scope>
</reference>
<evidence type="ECO:0000313" key="1">
    <source>
        <dbReference type="EMBL" id="GBN67006.1"/>
    </source>
</evidence>
<gene>
    <name evidence="1" type="ORF">AVEN_86921_1</name>
</gene>
<dbReference type="EMBL" id="BGPR01014859">
    <property type="protein sequence ID" value="GBN67006.1"/>
    <property type="molecule type" value="Genomic_DNA"/>
</dbReference>
<protein>
    <submittedName>
        <fullName evidence="1">Uncharacterized protein</fullName>
    </submittedName>
</protein>
<organism evidence="1 2">
    <name type="scientific">Araneus ventricosus</name>
    <name type="common">Orbweaver spider</name>
    <name type="synonym">Epeira ventricosa</name>
    <dbReference type="NCBI Taxonomy" id="182803"/>
    <lineage>
        <taxon>Eukaryota</taxon>
        <taxon>Metazoa</taxon>
        <taxon>Ecdysozoa</taxon>
        <taxon>Arthropoda</taxon>
        <taxon>Chelicerata</taxon>
        <taxon>Arachnida</taxon>
        <taxon>Araneae</taxon>
        <taxon>Araneomorphae</taxon>
        <taxon>Entelegynae</taxon>
        <taxon>Araneoidea</taxon>
        <taxon>Araneidae</taxon>
        <taxon>Araneus</taxon>
    </lineage>
</organism>
<proteinExistence type="predicted"/>
<dbReference type="Proteomes" id="UP000499080">
    <property type="component" value="Unassembled WGS sequence"/>
</dbReference>
<accession>A0A4Y2QUU1</accession>
<sequence>MLADTQRLTEVIQARNTSSYQALITSKSQRCHLNQLRVKNGKIFKVHESCACAVVRGLNLESEVFFRPEHPGLRWMFVQPLATSDHLADGSEKDSFCCLDFDDADKTVLTSDNLVYPGQIPLEWLVAFFQNDQLTFL</sequence>
<comment type="caution">
    <text evidence="1">The sequence shown here is derived from an EMBL/GenBank/DDBJ whole genome shotgun (WGS) entry which is preliminary data.</text>
</comment>
<dbReference type="AlphaFoldDB" id="A0A4Y2QUU1"/>
<keyword evidence="2" id="KW-1185">Reference proteome</keyword>